<protein>
    <submittedName>
        <fullName evidence="1">Uncharacterized protein</fullName>
    </submittedName>
</protein>
<name>A0A565CQR4_9BRAS</name>
<dbReference type="EMBL" id="CABITT030000008">
    <property type="protein sequence ID" value="VVB16055.1"/>
    <property type="molecule type" value="Genomic_DNA"/>
</dbReference>
<organism evidence="1 2">
    <name type="scientific">Arabis nemorensis</name>
    <dbReference type="NCBI Taxonomy" id="586526"/>
    <lineage>
        <taxon>Eukaryota</taxon>
        <taxon>Viridiplantae</taxon>
        <taxon>Streptophyta</taxon>
        <taxon>Embryophyta</taxon>
        <taxon>Tracheophyta</taxon>
        <taxon>Spermatophyta</taxon>
        <taxon>Magnoliopsida</taxon>
        <taxon>eudicotyledons</taxon>
        <taxon>Gunneridae</taxon>
        <taxon>Pentapetalae</taxon>
        <taxon>rosids</taxon>
        <taxon>malvids</taxon>
        <taxon>Brassicales</taxon>
        <taxon>Brassicaceae</taxon>
        <taxon>Arabideae</taxon>
        <taxon>Arabis</taxon>
    </lineage>
</organism>
<proteinExistence type="predicted"/>
<reference evidence="1" key="1">
    <citation type="submission" date="2019-07" db="EMBL/GenBank/DDBJ databases">
        <authorList>
            <person name="Dittberner H."/>
        </authorList>
    </citation>
    <scope>NUCLEOTIDE SEQUENCE [LARGE SCALE GENOMIC DNA]</scope>
</reference>
<evidence type="ECO:0000313" key="1">
    <source>
        <dbReference type="EMBL" id="VVB16055.1"/>
    </source>
</evidence>
<dbReference type="Proteomes" id="UP000489600">
    <property type="component" value="Unassembled WGS sequence"/>
</dbReference>
<sequence length="77" mass="9116">MSSTVEKEDLFGYWFLMMCFEDPRVSEHIGILIRNDQGGGYFTVEVEVRKVKKYTVMEATKKCNCKAQEEMDIMRYM</sequence>
<evidence type="ECO:0000313" key="2">
    <source>
        <dbReference type="Proteomes" id="UP000489600"/>
    </source>
</evidence>
<accession>A0A565CQR4</accession>
<gene>
    <name evidence="1" type="ORF">ANE_LOCUS26499</name>
</gene>
<comment type="caution">
    <text evidence="1">The sequence shown here is derived from an EMBL/GenBank/DDBJ whole genome shotgun (WGS) entry which is preliminary data.</text>
</comment>
<dbReference type="AlphaFoldDB" id="A0A565CQR4"/>
<keyword evidence="2" id="KW-1185">Reference proteome</keyword>